<proteinExistence type="predicted"/>
<name>A0A938X7N2_9FIRM</name>
<feature type="transmembrane region" description="Helical" evidence="2">
    <location>
        <begin position="315"/>
        <end position="336"/>
    </location>
</feature>
<dbReference type="Pfam" id="PF13676">
    <property type="entry name" value="TIR_2"/>
    <property type="match status" value="1"/>
</dbReference>
<keyword evidence="2" id="KW-1133">Transmembrane helix</keyword>
<keyword evidence="2" id="KW-0812">Transmembrane</keyword>
<sequence length="744" mass="83435">MQVFKCKICGGDVSVDRATGIAVCEYCGTKQVLPQFSDNSSKRLYESGHHYLQNGEYDKAEAVFNQLLAINPQDAEIYWDLVLCKYGVTFVKDPKTEKYIPTCNRTHYESVLNDKNYQNALKYSDAEQMEFYRENAETINHIQKGILTVSKKEKPFDVFISYKETDSEGNRTKDSITAQKLYEELTESGYKVFFSRITLENKIGTEYEPYIYAALYSSKVMLTVCSSKENIESPWVRNEWSRFLTLRQNNIGKALIPLYFDMSKADLPDEFALLSSYDMKVDGFEQELLRGIKKLIPLPIMKAARRKKAKKTAGITAAVVCVTAAIVAAIVLPNYIKAQRLEEQYTTAIAMFENADYEGASAAFSGLGDYKDSAEMVEKCAIQPGYDAAMQLYYDGDYAEATWAFEALGDYGDAAEQKEQAELSWRKSLATVATDDFDEYSTSYYIINENGTVDGTSGSAHSDLSIENHGRIISITPSADKLYALHEDGYVSNAKENNQLSDDSEWHDIVKISRQLENTNIALRSDGKMFYGNTGSDEVWNDEWIKGISEWTDIVDFKLCYPNGRAYSDGTGAIIGIKSDGSLCAVYNDNNTGKQSSNSSITFSTFTTEKLQEIVARFSNVRTLAFNITSYDPNPIEIIALTKDGKLQIYQDGTFTEMDADNICDVSFSASSPILLYQNGDIAELGSKNIALHDIISINNIIGNVITRSGIVYSCTLNYYDLSISEWSESGKSIVYDEWLARLN</sequence>
<reference evidence="4" key="2">
    <citation type="journal article" date="2021" name="Sci. Rep.">
        <title>The distribution of antibiotic resistance genes in chicken gut microbiota commensals.</title>
        <authorList>
            <person name="Juricova H."/>
            <person name="Matiasovicova J."/>
            <person name="Kubasova T."/>
            <person name="Cejkova D."/>
            <person name="Rychlik I."/>
        </authorList>
    </citation>
    <scope>NUCLEOTIDE SEQUENCE</scope>
    <source>
        <strain evidence="4">An559</strain>
    </source>
</reference>
<evidence type="ECO:0000313" key="5">
    <source>
        <dbReference type="Proteomes" id="UP000774750"/>
    </source>
</evidence>
<keyword evidence="5" id="KW-1185">Reference proteome</keyword>
<dbReference type="SUPFAM" id="SSF52200">
    <property type="entry name" value="Toll/Interleukin receptor TIR domain"/>
    <property type="match status" value="1"/>
</dbReference>
<dbReference type="AlphaFoldDB" id="A0A938X7N2"/>
<keyword evidence="1" id="KW-0802">TPR repeat</keyword>
<evidence type="ECO:0000259" key="3">
    <source>
        <dbReference type="Pfam" id="PF13676"/>
    </source>
</evidence>
<dbReference type="EMBL" id="JACJKY010000007">
    <property type="protein sequence ID" value="MBM6920640.1"/>
    <property type="molecule type" value="Genomic_DNA"/>
</dbReference>
<feature type="repeat" description="TPR" evidence="1">
    <location>
        <begin position="41"/>
        <end position="74"/>
    </location>
</feature>
<organism evidence="4 5">
    <name type="scientific">Merdimmobilis hominis</name>
    <dbReference type="NCBI Taxonomy" id="2897707"/>
    <lineage>
        <taxon>Bacteria</taxon>
        <taxon>Bacillati</taxon>
        <taxon>Bacillota</taxon>
        <taxon>Clostridia</taxon>
        <taxon>Eubacteriales</taxon>
        <taxon>Oscillospiraceae</taxon>
        <taxon>Merdimmobilis</taxon>
    </lineage>
</organism>
<dbReference type="InterPro" id="IPR035897">
    <property type="entry name" value="Toll_tir_struct_dom_sf"/>
</dbReference>
<dbReference type="PROSITE" id="PS50005">
    <property type="entry name" value="TPR"/>
    <property type="match status" value="1"/>
</dbReference>
<keyword evidence="2" id="KW-0472">Membrane</keyword>
<dbReference type="InterPro" id="IPR000157">
    <property type="entry name" value="TIR_dom"/>
</dbReference>
<comment type="caution">
    <text evidence="4">The sequence shown here is derived from an EMBL/GenBank/DDBJ whole genome shotgun (WGS) entry which is preliminary data.</text>
</comment>
<evidence type="ECO:0000256" key="2">
    <source>
        <dbReference type="SAM" id="Phobius"/>
    </source>
</evidence>
<dbReference type="GO" id="GO:0007165">
    <property type="term" value="P:signal transduction"/>
    <property type="evidence" value="ECO:0007669"/>
    <property type="project" value="InterPro"/>
</dbReference>
<dbReference type="Gene3D" id="1.25.40.10">
    <property type="entry name" value="Tetratricopeptide repeat domain"/>
    <property type="match status" value="1"/>
</dbReference>
<dbReference type="SUPFAM" id="SSF48452">
    <property type="entry name" value="TPR-like"/>
    <property type="match status" value="1"/>
</dbReference>
<dbReference type="InterPro" id="IPR019734">
    <property type="entry name" value="TPR_rpt"/>
</dbReference>
<dbReference type="Gene3D" id="3.40.50.10140">
    <property type="entry name" value="Toll/interleukin-1 receptor homology (TIR) domain"/>
    <property type="match status" value="1"/>
</dbReference>
<gene>
    <name evidence="4" type="ORF">H6A12_05655</name>
</gene>
<protein>
    <submittedName>
        <fullName evidence="4">TIR domain-containing protein</fullName>
    </submittedName>
</protein>
<dbReference type="InterPro" id="IPR011990">
    <property type="entry name" value="TPR-like_helical_dom_sf"/>
</dbReference>
<evidence type="ECO:0000256" key="1">
    <source>
        <dbReference type="PROSITE-ProRule" id="PRU00339"/>
    </source>
</evidence>
<evidence type="ECO:0000313" key="4">
    <source>
        <dbReference type="EMBL" id="MBM6920640.1"/>
    </source>
</evidence>
<dbReference type="RefSeq" id="WP_204445727.1">
    <property type="nucleotide sequence ID" value="NZ_JACJKY010000007.1"/>
</dbReference>
<reference evidence="4" key="1">
    <citation type="submission" date="2020-08" db="EMBL/GenBank/DDBJ databases">
        <authorList>
            <person name="Cejkova D."/>
            <person name="Kubasova T."/>
            <person name="Jahodarova E."/>
            <person name="Rychlik I."/>
        </authorList>
    </citation>
    <scope>NUCLEOTIDE SEQUENCE</scope>
    <source>
        <strain evidence="4">An559</strain>
    </source>
</reference>
<feature type="domain" description="TIR" evidence="3">
    <location>
        <begin position="158"/>
        <end position="285"/>
    </location>
</feature>
<accession>A0A938X7N2</accession>
<dbReference type="Proteomes" id="UP000774750">
    <property type="component" value="Unassembled WGS sequence"/>
</dbReference>